<dbReference type="AlphaFoldDB" id="A0A346XVZ9"/>
<keyword evidence="13" id="KW-1185">Reference proteome</keyword>
<dbReference type="Gene3D" id="3.30.930.10">
    <property type="entry name" value="Bira Bifunctional Protein, Domain 2"/>
    <property type="match status" value="1"/>
</dbReference>
<dbReference type="CDD" id="cd00773">
    <property type="entry name" value="HisRS-like_core"/>
    <property type="match status" value="1"/>
</dbReference>
<dbReference type="GO" id="GO:0006427">
    <property type="term" value="P:histidyl-tRNA aminoacylation"/>
    <property type="evidence" value="ECO:0007669"/>
    <property type="project" value="UniProtKB-UniRule"/>
</dbReference>
<evidence type="ECO:0000313" key="12">
    <source>
        <dbReference type="EMBL" id="AXV06396.1"/>
    </source>
</evidence>
<feature type="binding site" evidence="10">
    <location>
        <begin position="82"/>
        <end position="84"/>
    </location>
    <ligand>
        <name>L-histidine</name>
        <dbReference type="ChEBI" id="CHEBI:57595"/>
    </ligand>
</feature>
<evidence type="ECO:0000256" key="9">
    <source>
        <dbReference type="HAMAP-Rule" id="MF_00127"/>
    </source>
</evidence>
<dbReference type="PROSITE" id="PS50862">
    <property type="entry name" value="AA_TRNA_LIGASE_II"/>
    <property type="match status" value="1"/>
</dbReference>
<evidence type="ECO:0000256" key="8">
    <source>
        <dbReference type="ARBA" id="ARBA00047639"/>
    </source>
</evidence>
<feature type="binding site" evidence="10">
    <location>
        <begin position="262"/>
        <end position="263"/>
    </location>
    <ligand>
        <name>L-histidine</name>
        <dbReference type="ChEBI" id="CHEBI:57595"/>
    </ligand>
</feature>
<dbReference type="PIRSF" id="PIRSF001549">
    <property type="entry name" value="His-tRNA_synth"/>
    <property type="match status" value="1"/>
</dbReference>
<keyword evidence="3 9" id="KW-0436">Ligase</keyword>
<comment type="subcellular location">
    <subcellularLocation>
        <location evidence="9">Cytoplasm</location>
    </subcellularLocation>
</comment>
<dbReference type="Pfam" id="PF13393">
    <property type="entry name" value="tRNA-synt_His"/>
    <property type="match status" value="1"/>
</dbReference>
<comment type="similarity">
    <text evidence="1 9">Belongs to the class-II aminoacyl-tRNA synthetase family.</text>
</comment>
<dbReference type="SUPFAM" id="SSF52954">
    <property type="entry name" value="Class II aaRS ABD-related"/>
    <property type="match status" value="1"/>
</dbReference>
<dbReference type="InterPro" id="IPR045864">
    <property type="entry name" value="aa-tRNA-synth_II/BPL/LPL"/>
</dbReference>
<feature type="binding site" evidence="10">
    <location>
        <position position="128"/>
    </location>
    <ligand>
        <name>L-histidine</name>
        <dbReference type="ChEBI" id="CHEBI:57595"/>
    </ligand>
</feature>
<name>A0A346XVZ9_9ACTN</name>
<keyword evidence="7 9" id="KW-0030">Aminoacyl-tRNA synthetase</keyword>
<dbReference type="GO" id="GO:0004821">
    <property type="term" value="F:histidine-tRNA ligase activity"/>
    <property type="evidence" value="ECO:0007669"/>
    <property type="project" value="UniProtKB-UniRule"/>
</dbReference>
<accession>A0A346XVZ9</accession>
<dbReference type="GO" id="GO:0005524">
    <property type="term" value="F:ATP binding"/>
    <property type="evidence" value="ECO:0007669"/>
    <property type="project" value="UniProtKB-UniRule"/>
</dbReference>
<sequence>MSIPDGVKGAPDRLPPEAAAFDAVERAFLETALTYGYQRIRTPVFEHTEVFSRGVGASTDIVNKEMYTFTDRGDRSLTLRPEATAGIMRAALEGGVPKAGGLPLKISWAGECFRAENVQKGRQRMFTQVDVEALGTDDPMVDAELVLLGWEALKAAGCGEVTLLMNNLGDPEDRPGYHEVLNAYLDSVGDLPAEVEERRAINPLRAFDSKAPGMAEVMAKAPLLADHVNADAKAHYDEVCGLLADAGLAITQDPKLVRGLDYYTRTTFEYQVATLGAQSAVGGGGRYDGLAEQLGYPDRFPGIGLALGVDRTLLAITDGATPDAAQRVRCFVVPATDEVRPAAFALVTRLRREGITADIGADRRRARAQFKAADRAGADYALVLGPDEVEQQSVTVKDLRSGEQVLVAEGELLAHLR</sequence>
<keyword evidence="5 9" id="KW-0067">ATP-binding</keyword>
<dbReference type="InterPro" id="IPR004154">
    <property type="entry name" value="Anticodon-bd"/>
</dbReference>
<dbReference type="EMBL" id="CP031165">
    <property type="protein sequence ID" value="AXV06396.1"/>
    <property type="molecule type" value="Genomic_DNA"/>
</dbReference>
<protein>
    <recommendedName>
        <fullName evidence="9">Histidine--tRNA ligase</fullName>
        <ecNumber evidence="9">6.1.1.21</ecNumber>
    </recommendedName>
    <alternativeName>
        <fullName evidence="9">Histidyl-tRNA synthetase</fullName>
        <shortName evidence="9">HisRS</shortName>
    </alternativeName>
</protein>
<evidence type="ECO:0000313" key="13">
    <source>
        <dbReference type="Proteomes" id="UP000264006"/>
    </source>
</evidence>
<dbReference type="KEGG" id="euz:DVS28_a1705"/>
<evidence type="ECO:0000256" key="5">
    <source>
        <dbReference type="ARBA" id="ARBA00022840"/>
    </source>
</evidence>
<feature type="domain" description="Aminoacyl-transfer RNA synthetases class-II family profile" evidence="11">
    <location>
        <begin position="23"/>
        <end position="334"/>
    </location>
</feature>
<dbReference type="OrthoDB" id="9800814at2"/>
<dbReference type="NCBIfam" id="TIGR00442">
    <property type="entry name" value="hisS"/>
    <property type="match status" value="1"/>
</dbReference>
<evidence type="ECO:0000256" key="3">
    <source>
        <dbReference type="ARBA" id="ARBA00022598"/>
    </source>
</evidence>
<keyword evidence="2 9" id="KW-0963">Cytoplasm</keyword>
<comment type="subunit">
    <text evidence="9">Homodimer.</text>
</comment>
<dbReference type="GO" id="GO:0005737">
    <property type="term" value="C:cytoplasm"/>
    <property type="evidence" value="ECO:0007669"/>
    <property type="project" value="UniProtKB-SubCell"/>
</dbReference>
<dbReference type="InterPro" id="IPR015807">
    <property type="entry name" value="His-tRNA-ligase"/>
</dbReference>
<evidence type="ECO:0000256" key="2">
    <source>
        <dbReference type="ARBA" id="ARBA00022490"/>
    </source>
</evidence>
<evidence type="ECO:0000256" key="7">
    <source>
        <dbReference type="ARBA" id="ARBA00023146"/>
    </source>
</evidence>
<dbReference type="InterPro" id="IPR036621">
    <property type="entry name" value="Anticodon-bd_dom_sf"/>
</dbReference>
<feature type="binding site" evidence="10">
    <location>
        <position position="114"/>
    </location>
    <ligand>
        <name>L-histidine</name>
        <dbReference type="ChEBI" id="CHEBI:57595"/>
    </ligand>
</feature>
<dbReference type="HAMAP" id="MF_00127">
    <property type="entry name" value="His_tRNA_synth"/>
    <property type="match status" value="1"/>
</dbReference>
<evidence type="ECO:0000256" key="10">
    <source>
        <dbReference type="PIRSR" id="PIRSR001549-1"/>
    </source>
</evidence>
<evidence type="ECO:0000256" key="1">
    <source>
        <dbReference type="ARBA" id="ARBA00008226"/>
    </source>
</evidence>
<evidence type="ECO:0000256" key="4">
    <source>
        <dbReference type="ARBA" id="ARBA00022741"/>
    </source>
</evidence>
<dbReference type="Pfam" id="PF03129">
    <property type="entry name" value="HGTP_anticodon"/>
    <property type="match status" value="1"/>
</dbReference>
<comment type="catalytic activity">
    <reaction evidence="8 9">
        <text>tRNA(His) + L-histidine + ATP = L-histidyl-tRNA(His) + AMP + diphosphate + H(+)</text>
        <dbReference type="Rhea" id="RHEA:17313"/>
        <dbReference type="Rhea" id="RHEA-COMP:9665"/>
        <dbReference type="Rhea" id="RHEA-COMP:9689"/>
        <dbReference type="ChEBI" id="CHEBI:15378"/>
        <dbReference type="ChEBI" id="CHEBI:30616"/>
        <dbReference type="ChEBI" id="CHEBI:33019"/>
        <dbReference type="ChEBI" id="CHEBI:57595"/>
        <dbReference type="ChEBI" id="CHEBI:78442"/>
        <dbReference type="ChEBI" id="CHEBI:78527"/>
        <dbReference type="ChEBI" id="CHEBI:456215"/>
        <dbReference type="EC" id="6.1.1.21"/>
    </reaction>
</comment>
<dbReference type="RefSeq" id="WP_114591055.1">
    <property type="nucleotide sequence ID" value="NZ_CP031165.1"/>
</dbReference>
<keyword evidence="6 9" id="KW-0648">Protein biosynthesis</keyword>
<evidence type="ECO:0000259" key="11">
    <source>
        <dbReference type="PROSITE" id="PS50862"/>
    </source>
</evidence>
<dbReference type="InterPro" id="IPR033656">
    <property type="entry name" value="HisRS_anticodon"/>
</dbReference>
<evidence type="ECO:0000256" key="6">
    <source>
        <dbReference type="ARBA" id="ARBA00022917"/>
    </source>
</evidence>
<dbReference type="EC" id="6.1.1.21" evidence="9"/>
<dbReference type="PANTHER" id="PTHR43707:SF1">
    <property type="entry name" value="HISTIDINE--TRNA LIGASE, MITOCHONDRIAL-RELATED"/>
    <property type="match status" value="1"/>
</dbReference>
<organism evidence="12 13">
    <name type="scientific">Euzebya pacifica</name>
    <dbReference type="NCBI Taxonomy" id="1608957"/>
    <lineage>
        <taxon>Bacteria</taxon>
        <taxon>Bacillati</taxon>
        <taxon>Actinomycetota</taxon>
        <taxon>Nitriliruptoria</taxon>
        <taxon>Euzebyales</taxon>
    </lineage>
</organism>
<feature type="binding site" evidence="10">
    <location>
        <position position="258"/>
    </location>
    <ligand>
        <name>L-histidine</name>
        <dbReference type="ChEBI" id="CHEBI:57595"/>
    </ligand>
</feature>
<proteinExistence type="inferred from homology"/>
<dbReference type="Proteomes" id="UP000264006">
    <property type="component" value="Chromosome"/>
</dbReference>
<gene>
    <name evidence="9" type="primary">hisS</name>
    <name evidence="12" type="ORF">DVS28_a1705</name>
</gene>
<dbReference type="InterPro" id="IPR004516">
    <property type="entry name" value="HisRS/HisZ"/>
</dbReference>
<dbReference type="Gene3D" id="3.40.50.800">
    <property type="entry name" value="Anticodon-binding domain"/>
    <property type="match status" value="1"/>
</dbReference>
<keyword evidence="4 9" id="KW-0547">Nucleotide-binding</keyword>
<feature type="binding site" evidence="10">
    <location>
        <position position="132"/>
    </location>
    <ligand>
        <name>L-histidine</name>
        <dbReference type="ChEBI" id="CHEBI:57595"/>
    </ligand>
</feature>
<reference evidence="12 13" key="1">
    <citation type="submission" date="2018-09" db="EMBL/GenBank/DDBJ databases">
        <title>Complete genome sequence of Euzebya sp. DY32-46 isolated from seawater of Pacific Ocean.</title>
        <authorList>
            <person name="Xu L."/>
            <person name="Wu Y.-H."/>
            <person name="Xu X.-W."/>
        </authorList>
    </citation>
    <scope>NUCLEOTIDE SEQUENCE [LARGE SCALE GENOMIC DNA]</scope>
    <source>
        <strain evidence="12 13">DY32-46</strain>
    </source>
</reference>
<dbReference type="InterPro" id="IPR006195">
    <property type="entry name" value="aa-tRNA-synth_II"/>
</dbReference>
<dbReference type="CDD" id="cd00859">
    <property type="entry name" value="HisRS_anticodon"/>
    <property type="match status" value="1"/>
</dbReference>
<dbReference type="PANTHER" id="PTHR43707">
    <property type="entry name" value="HISTIDYL-TRNA SYNTHETASE"/>
    <property type="match status" value="1"/>
</dbReference>
<dbReference type="InterPro" id="IPR041715">
    <property type="entry name" value="HisRS-like_core"/>
</dbReference>
<dbReference type="SUPFAM" id="SSF55681">
    <property type="entry name" value="Class II aaRS and biotin synthetases"/>
    <property type="match status" value="1"/>
</dbReference>